<dbReference type="OrthoDB" id="10265211at2759"/>
<dbReference type="InterPro" id="IPR045667">
    <property type="entry name" value="ORC3_N"/>
</dbReference>
<dbReference type="GO" id="GO:0031261">
    <property type="term" value="C:DNA replication preinitiation complex"/>
    <property type="evidence" value="ECO:0007669"/>
    <property type="project" value="TreeGrafter"/>
</dbReference>
<protein>
    <recommendedName>
        <fullName evidence="3">Origin recognition complex subunit 3</fullName>
    </recommendedName>
</protein>
<reference evidence="14" key="2">
    <citation type="submission" date="2004-02" db="EMBL/GenBank/DDBJ databases">
        <authorList>
            <consortium name="Genoscope"/>
            <consortium name="Whitehead Institute Centre for Genome Research"/>
        </authorList>
    </citation>
    <scope>NUCLEOTIDE SEQUENCE</scope>
</reference>
<gene>
    <name evidence="14" type="ORF">GSTENG00032136001</name>
</gene>
<dbReference type="EMBL" id="CAAE01015019">
    <property type="protein sequence ID" value="CAG10480.1"/>
    <property type="molecule type" value="Genomic_DNA"/>
</dbReference>
<name>Q4RMA2_TETNG</name>
<evidence type="ECO:0000259" key="11">
    <source>
        <dbReference type="Pfam" id="PF07034"/>
    </source>
</evidence>
<feature type="domain" description="Origin recognition complex subunit 3 insertion" evidence="13">
    <location>
        <begin position="343"/>
        <end position="382"/>
    </location>
</feature>
<dbReference type="InterPro" id="IPR020795">
    <property type="entry name" value="ORC3"/>
</dbReference>
<dbReference type="PANTHER" id="PTHR12748">
    <property type="entry name" value="ORIGIN RECOGNITION COMPLEX SUBUNIT 3"/>
    <property type="match status" value="1"/>
</dbReference>
<feature type="region of interest" description="Disordered" evidence="10">
    <location>
        <begin position="148"/>
        <end position="186"/>
    </location>
</feature>
<dbReference type="InterPro" id="IPR040855">
    <property type="entry name" value="ORC_WH_C"/>
</dbReference>
<evidence type="ECO:0000256" key="7">
    <source>
        <dbReference type="ARBA" id="ARBA00023242"/>
    </source>
</evidence>
<evidence type="ECO:0000313" key="14">
    <source>
        <dbReference type="EMBL" id="CAG10480.1"/>
    </source>
</evidence>
<dbReference type="GO" id="GO:0005664">
    <property type="term" value="C:nuclear origin of replication recognition complex"/>
    <property type="evidence" value="ECO:0007669"/>
    <property type="project" value="InterPro"/>
</dbReference>
<evidence type="ECO:0000256" key="6">
    <source>
        <dbReference type="ARBA" id="ARBA00023125"/>
    </source>
</evidence>
<comment type="subcellular location">
    <subcellularLocation>
        <location evidence="1">Nucleus</location>
    </subcellularLocation>
</comment>
<dbReference type="GO" id="GO:0005656">
    <property type="term" value="C:nuclear pre-replicative complex"/>
    <property type="evidence" value="ECO:0007669"/>
    <property type="project" value="TreeGrafter"/>
</dbReference>
<keyword evidence="6" id="KW-0238">DNA-binding</keyword>
<dbReference type="Pfam" id="PF19675">
    <property type="entry name" value="ORC3_ins"/>
    <property type="match status" value="3"/>
</dbReference>
<comment type="similarity">
    <text evidence="2">Belongs to the ORC3 family.</text>
</comment>
<evidence type="ECO:0000259" key="12">
    <source>
        <dbReference type="Pfam" id="PF18137"/>
    </source>
</evidence>
<feature type="domain" description="Origin recognition complex subunit 3 N-terminal" evidence="11">
    <location>
        <begin position="185"/>
        <end position="330"/>
    </location>
</feature>
<dbReference type="PANTHER" id="PTHR12748:SF0">
    <property type="entry name" value="ORIGIN RECOGNITION COMPLEX SUBUNIT 3"/>
    <property type="match status" value="1"/>
</dbReference>
<dbReference type="GO" id="GO:0003688">
    <property type="term" value="F:DNA replication origin binding"/>
    <property type="evidence" value="ECO:0007669"/>
    <property type="project" value="TreeGrafter"/>
</dbReference>
<evidence type="ECO:0000256" key="1">
    <source>
        <dbReference type="ARBA" id="ARBA00004123"/>
    </source>
</evidence>
<proteinExistence type="inferred from homology"/>
<feature type="domain" description="Origin recognition complex subunit 3 insertion" evidence="13">
    <location>
        <begin position="395"/>
        <end position="498"/>
    </location>
</feature>
<evidence type="ECO:0000256" key="2">
    <source>
        <dbReference type="ARBA" id="ARBA00010977"/>
    </source>
</evidence>
<accession>Q4RMA2</accession>
<evidence type="ECO:0000259" key="13">
    <source>
        <dbReference type="Pfam" id="PF19675"/>
    </source>
</evidence>
<evidence type="ECO:0000256" key="3">
    <source>
        <dbReference type="ARBA" id="ARBA00019085"/>
    </source>
</evidence>
<dbReference type="AlphaFoldDB" id="Q4RMA2"/>
<dbReference type="Pfam" id="PF18137">
    <property type="entry name" value="WHD_ORC"/>
    <property type="match status" value="1"/>
</dbReference>
<keyword evidence="5" id="KW-0235">DNA replication</keyword>
<dbReference type="KEGG" id="tng:GSTEN00032136G001"/>
<evidence type="ECO:0000256" key="9">
    <source>
        <dbReference type="ARBA" id="ARBA00045241"/>
    </source>
</evidence>
<dbReference type="Pfam" id="PF07034">
    <property type="entry name" value="ORC3_N"/>
    <property type="match status" value="2"/>
</dbReference>
<evidence type="ECO:0000256" key="4">
    <source>
        <dbReference type="ARBA" id="ARBA00022553"/>
    </source>
</evidence>
<feature type="domain" description="Origin recognition complex subunit 3 winged helix C-terminal" evidence="12">
    <location>
        <begin position="582"/>
        <end position="679"/>
    </location>
</feature>
<sequence length="768" mass="86810">QGCFVFKPSAKKKKTRSLEDHFTQGCEGTENSETRFKLCQDLWDKIKAETELLQDELCRKILDSLLDYTRKCSSSRQHSDWTSQMRASEIPTAALVLGVPKTPISSAVRPSPGVNVPDHDMTFQSLSELLQQSVGPFVASVQAKECGGERSSRSIEAFDEEGPGEKSSSGTPGKKRGSPGRDGPQQPPVVIIFKDLEAFSPKVLQDFILICSRYIDRLPLMFIFGIATSPSAIQHMLPHSVSSLLCIELFQSLTCTQHLATVIDKLILTHHFPFKLNGKVMQVLISIFLYHDFSVRNFIKGVQIVHQPAAFAPPQLALLEHFHSQPLSVLCCQKKEALQNVAQLGCEDLERIRTLPSFRRYVEKQDHQEQEILLTDDTHLKASWFIFGALVVLIELHLICMEKNVWENEEYHTALKLLKMLAKDELVASLHKCVEILQSVKSKQMRKALVQLQELLSKFQQMDEAVAAVEDTVTSPVKNLQKKTDLFQLQKVFYSPRERDTASPMRRDGLISRCVLQALLEMNESRRAKKLSPFELLRNEVLEFIDSLVRGHLSPPESQTLYEVCYYSSSATVRRHLNAAPRTSIQAALSSPYYYLQVGSSPSRLVWRETRSVPAFLFFFEYGLVLQSESLKTEGGSVSSVAPDICIAYKLHLECGRLINLYDWLEAYATVATSAEGADADSLGKVDEIKQYPFMAFLWLNNREKITSLVPQLAPQRPFHPRRVRARVPGLHQVHEAENRPRGSTHLGRLLSDHVHPSIHPRPLFNLC</sequence>
<dbReference type="GO" id="GO:0006270">
    <property type="term" value="P:DNA replication initiation"/>
    <property type="evidence" value="ECO:0007669"/>
    <property type="project" value="TreeGrafter"/>
</dbReference>
<dbReference type="InterPro" id="IPR045663">
    <property type="entry name" value="ORC3_ins"/>
</dbReference>
<feature type="domain" description="Origin recognition complex subunit 3 N-terminal" evidence="11">
    <location>
        <begin position="1"/>
        <end position="147"/>
    </location>
</feature>
<reference evidence="14" key="1">
    <citation type="journal article" date="2004" name="Nature">
        <title>Genome duplication in the teleost fish Tetraodon nigroviridis reveals the early vertebrate proto-karyotype.</title>
        <authorList>
            <person name="Jaillon O."/>
            <person name="Aury J.-M."/>
            <person name="Brunet F."/>
            <person name="Petit J.-L."/>
            <person name="Stange-Thomann N."/>
            <person name="Mauceli E."/>
            <person name="Bouneau L."/>
            <person name="Fischer C."/>
            <person name="Ozouf-Costaz C."/>
            <person name="Bernot A."/>
            <person name="Nicaud S."/>
            <person name="Jaffe D."/>
            <person name="Fisher S."/>
            <person name="Lutfalla G."/>
            <person name="Dossat C."/>
            <person name="Segurens B."/>
            <person name="Dasilva C."/>
            <person name="Salanoubat M."/>
            <person name="Levy M."/>
            <person name="Boudet N."/>
            <person name="Castellano S."/>
            <person name="Anthouard V."/>
            <person name="Jubin C."/>
            <person name="Castelli V."/>
            <person name="Katinka M."/>
            <person name="Vacherie B."/>
            <person name="Biemont C."/>
            <person name="Skalli Z."/>
            <person name="Cattolico L."/>
            <person name="Poulain J."/>
            <person name="De Berardinis V."/>
            <person name="Cruaud C."/>
            <person name="Duprat S."/>
            <person name="Brottier P."/>
            <person name="Coutanceau J.-P."/>
            <person name="Gouzy J."/>
            <person name="Parra G."/>
            <person name="Lardier G."/>
            <person name="Chapple C."/>
            <person name="McKernan K.J."/>
            <person name="McEwan P."/>
            <person name="Bosak S."/>
            <person name="Kellis M."/>
            <person name="Volff J.-N."/>
            <person name="Guigo R."/>
            <person name="Zody M.C."/>
            <person name="Mesirov J."/>
            <person name="Lindblad-Toh K."/>
            <person name="Birren B."/>
            <person name="Nusbaum C."/>
            <person name="Kahn D."/>
            <person name="Robinson-Rechavi M."/>
            <person name="Laudet V."/>
            <person name="Schachter V."/>
            <person name="Quetier F."/>
            <person name="Saurin W."/>
            <person name="Scarpelli C."/>
            <person name="Wincker P."/>
            <person name="Lander E.S."/>
            <person name="Weissenbach J."/>
            <person name="Roest Crollius H."/>
        </authorList>
    </citation>
    <scope>NUCLEOTIDE SEQUENCE [LARGE SCALE GENOMIC DNA]</scope>
</reference>
<organism evidence="14">
    <name type="scientific">Tetraodon nigroviridis</name>
    <name type="common">Spotted green pufferfish</name>
    <name type="synonym">Chelonodon nigroviridis</name>
    <dbReference type="NCBI Taxonomy" id="99883"/>
    <lineage>
        <taxon>Eukaryota</taxon>
        <taxon>Metazoa</taxon>
        <taxon>Chordata</taxon>
        <taxon>Craniata</taxon>
        <taxon>Vertebrata</taxon>
        <taxon>Euteleostomi</taxon>
        <taxon>Actinopterygii</taxon>
        <taxon>Neopterygii</taxon>
        <taxon>Teleostei</taxon>
        <taxon>Neoteleostei</taxon>
        <taxon>Acanthomorphata</taxon>
        <taxon>Eupercaria</taxon>
        <taxon>Tetraodontiformes</taxon>
        <taxon>Tetradontoidea</taxon>
        <taxon>Tetraodontidae</taxon>
        <taxon>Tetraodon</taxon>
    </lineage>
</organism>
<comment type="function">
    <text evidence="9">Component of the origin recognition complex (ORC) that binds origins of replication. DNA-binding is ATP-dependent. The specific DNA sequences that define origins of replication have not been identified yet. ORC is required to assemble the pre-replication complex necessary to initiate DNA replication. Binds histone H3 and H4 trimethylation marks H3K9me3, H3K27me3 and H4K20me3.</text>
</comment>
<evidence type="ECO:0000256" key="10">
    <source>
        <dbReference type="SAM" id="MobiDB-lite"/>
    </source>
</evidence>
<dbReference type="CDD" id="cd20704">
    <property type="entry name" value="Orc3"/>
    <property type="match status" value="1"/>
</dbReference>
<evidence type="ECO:0000256" key="8">
    <source>
        <dbReference type="ARBA" id="ARBA00026084"/>
    </source>
</evidence>
<comment type="subunit">
    <text evidence="8">Component of ORC, a complex composed of at least 6 subunits: ORC1, ORC2, ORC3, ORC4, ORC5 and ORC6. ORC is regulated in a cell-cycle dependent manner. It is sequentially assembled at the exit from anaphase of mitosis and disassembled as cells enter S phase.</text>
</comment>
<evidence type="ECO:0000256" key="5">
    <source>
        <dbReference type="ARBA" id="ARBA00022705"/>
    </source>
</evidence>
<keyword evidence="7" id="KW-0539">Nucleus</keyword>
<keyword evidence="4" id="KW-0597">Phosphoprotein</keyword>
<feature type="non-terminal residue" evidence="14">
    <location>
        <position position="1"/>
    </location>
</feature>
<feature type="domain" description="Origin recognition complex subunit 3 insertion" evidence="13">
    <location>
        <begin position="517"/>
        <end position="569"/>
    </location>
</feature>